<evidence type="ECO:0000313" key="1">
    <source>
        <dbReference type="EMBL" id="KAH7954687.1"/>
    </source>
</evidence>
<proteinExistence type="predicted"/>
<dbReference type="Proteomes" id="UP000821865">
    <property type="component" value="Chromosome 4"/>
</dbReference>
<accession>A0ACB8CZQ5</accession>
<protein>
    <submittedName>
        <fullName evidence="1">Uncharacterized protein</fullName>
    </submittedName>
</protein>
<reference evidence="1" key="1">
    <citation type="submission" date="2020-05" db="EMBL/GenBank/DDBJ databases">
        <title>Large-scale comparative analyses of tick genomes elucidate their genetic diversity and vector capacities.</title>
        <authorList>
            <person name="Jia N."/>
            <person name="Wang J."/>
            <person name="Shi W."/>
            <person name="Du L."/>
            <person name="Sun Y."/>
            <person name="Zhan W."/>
            <person name="Jiang J."/>
            <person name="Wang Q."/>
            <person name="Zhang B."/>
            <person name="Ji P."/>
            <person name="Sakyi L.B."/>
            <person name="Cui X."/>
            <person name="Yuan T."/>
            <person name="Jiang B."/>
            <person name="Yang W."/>
            <person name="Lam T.T.-Y."/>
            <person name="Chang Q."/>
            <person name="Ding S."/>
            <person name="Wang X."/>
            <person name="Zhu J."/>
            <person name="Ruan X."/>
            <person name="Zhao L."/>
            <person name="Wei J."/>
            <person name="Que T."/>
            <person name="Du C."/>
            <person name="Cheng J."/>
            <person name="Dai P."/>
            <person name="Han X."/>
            <person name="Huang E."/>
            <person name="Gao Y."/>
            <person name="Liu J."/>
            <person name="Shao H."/>
            <person name="Ye R."/>
            <person name="Li L."/>
            <person name="Wei W."/>
            <person name="Wang X."/>
            <person name="Wang C."/>
            <person name="Yang T."/>
            <person name="Huo Q."/>
            <person name="Li W."/>
            <person name="Guo W."/>
            <person name="Chen H."/>
            <person name="Zhou L."/>
            <person name="Ni X."/>
            <person name="Tian J."/>
            <person name="Zhou Y."/>
            <person name="Sheng Y."/>
            <person name="Liu T."/>
            <person name="Pan Y."/>
            <person name="Xia L."/>
            <person name="Li J."/>
            <person name="Zhao F."/>
            <person name="Cao W."/>
        </authorList>
    </citation>
    <scope>NUCLEOTIDE SEQUENCE</scope>
    <source>
        <strain evidence="1">Dsil-2018</strain>
    </source>
</reference>
<dbReference type="EMBL" id="CM023473">
    <property type="protein sequence ID" value="KAH7954687.1"/>
    <property type="molecule type" value="Genomic_DNA"/>
</dbReference>
<gene>
    <name evidence="1" type="ORF">HPB49_020889</name>
</gene>
<comment type="caution">
    <text evidence="1">The sequence shown here is derived from an EMBL/GenBank/DDBJ whole genome shotgun (WGS) entry which is preliminary data.</text>
</comment>
<evidence type="ECO:0000313" key="2">
    <source>
        <dbReference type="Proteomes" id="UP000821865"/>
    </source>
</evidence>
<name>A0ACB8CZQ5_DERSI</name>
<keyword evidence="2" id="KW-1185">Reference proteome</keyword>
<sequence length="168" mass="19465">MGSSGSKKKQNHPQGPVRHASESGVFIQLLEFPGIYGYRDSLLNTRTEKYTPGLKCVLGGYTFVVCCRFEFNEDGDETVSVCLYLQAGEWDNNVKWPFNKKTWVNITHPRDHEKDIWLWASLDEDRMTKRPAQGKTNFGRRTHDVTFQRLEHNGFIHNNKLYVNIELA</sequence>
<organism evidence="1 2">
    <name type="scientific">Dermacentor silvarum</name>
    <name type="common">Tick</name>
    <dbReference type="NCBI Taxonomy" id="543639"/>
    <lineage>
        <taxon>Eukaryota</taxon>
        <taxon>Metazoa</taxon>
        <taxon>Ecdysozoa</taxon>
        <taxon>Arthropoda</taxon>
        <taxon>Chelicerata</taxon>
        <taxon>Arachnida</taxon>
        <taxon>Acari</taxon>
        <taxon>Parasitiformes</taxon>
        <taxon>Ixodida</taxon>
        <taxon>Ixodoidea</taxon>
        <taxon>Ixodidae</taxon>
        <taxon>Rhipicephalinae</taxon>
        <taxon>Dermacentor</taxon>
    </lineage>
</organism>